<dbReference type="Pfam" id="PF01699">
    <property type="entry name" value="Na_Ca_ex"/>
    <property type="match status" value="2"/>
</dbReference>
<dbReference type="AlphaFoldDB" id="A0A914ZFY0"/>
<keyword evidence="4" id="KW-0109">Calcium transport</keyword>
<feature type="compositionally biased region" description="Acidic residues" evidence="8">
    <location>
        <begin position="162"/>
        <end position="172"/>
    </location>
</feature>
<accession>A0A914ZFY0</accession>
<evidence type="ECO:0000313" key="12">
    <source>
        <dbReference type="WBParaSite" id="PSU_v2.g9189.t1"/>
    </source>
</evidence>
<dbReference type="InterPro" id="IPR044880">
    <property type="entry name" value="NCX_ion-bd_dom_sf"/>
</dbReference>
<feature type="transmembrane region" description="Helical" evidence="9">
    <location>
        <begin position="58"/>
        <end position="80"/>
    </location>
</feature>
<dbReference type="InterPro" id="IPR004837">
    <property type="entry name" value="NaCa_Exmemb"/>
</dbReference>
<dbReference type="WBParaSite" id="PSU_v2.g9189.t1">
    <property type="protein sequence ID" value="PSU_v2.g9189.t1"/>
    <property type="gene ID" value="PSU_v2.g9189"/>
</dbReference>
<name>A0A914ZFY0_9BILA</name>
<feature type="transmembrane region" description="Helical" evidence="9">
    <location>
        <begin position="415"/>
        <end position="432"/>
    </location>
</feature>
<feature type="transmembrane region" description="Helical" evidence="9">
    <location>
        <begin position="481"/>
        <end position="505"/>
    </location>
</feature>
<evidence type="ECO:0000256" key="2">
    <source>
        <dbReference type="ARBA" id="ARBA00022448"/>
    </source>
</evidence>
<dbReference type="PANTHER" id="PTHR12266">
    <property type="entry name" value="NA+/CA2+ K+ INDEPENDENT EXCHANGER"/>
    <property type="match status" value="1"/>
</dbReference>
<feature type="domain" description="Sodium/calcium exchanger membrane region" evidence="10">
    <location>
        <begin position="418"/>
        <end position="513"/>
    </location>
</feature>
<comment type="subcellular location">
    <subcellularLocation>
        <location evidence="1">Membrane</location>
        <topology evidence="1">Multi-pass membrane protein</topology>
    </subcellularLocation>
</comment>
<feature type="transmembrane region" description="Helical" evidence="9">
    <location>
        <begin position="95"/>
        <end position="111"/>
    </location>
</feature>
<evidence type="ECO:0000256" key="6">
    <source>
        <dbReference type="ARBA" id="ARBA00022989"/>
    </source>
</evidence>
<keyword evidence="3" id="KW-0050">Antiport</keyword>
<dbReference type="PANTHER" id="PTHR12266:SF0">
    <property type="entry name" value="MITOCHONDRIAL SODIUM_CALCIUM EXCHANGER PROTEIN"/>
    <property type="match status" value="1"/>
</dbReference>
<dbReference type="GO" id="GO:0006874">
    <property type="term" value="P:intracellular calcium ion homeostasis"/>
    <property type="evidence" value="ECO:0007669"/>
    <property type="project" value="TreeGrafter"/>
</dbReference>
<evidence type="ECO:0000256" key="8">
    <source>
        <dbReference type="SAM" id="MobiDB-lite"/>
    </source>
</evidence>
<dbReference type="GO" id="GO:0016020">
    <property type="term" value="C:membrane"/>
    <property type="evidence" value="ECO:0007669"/>
    <property type="project" value="UniProtKB-SubCell"/>
</dbReference>
<evidence type="ECO:0000256" key="1">
    <source>
        <dbReference type="ARBA" id="ARBA00004141"/>
    </source>
</evidence>
<protein>
    <submittedName>
        <fullName evidence="12">Sodium/calcium exchanger membrane region domain-containing protein</fullName>
    </submittedName>
</protein>
<sequence>MTTTADDFFCLSISTIVDHLKISQSLAGITLMAFGNGAPDIFSTIASVLNTKRPKAGLAIGDLLGGGAFVTTIVFSTVIITKPFKAAKWATLRDLSFYLIGIAWMAFIMMYDSRLMERAMSNFSQISELKADALSMNSSGAVLQLPKQSVSTHDSYPHIDDSENADDDDDPENNQRSRRHTIASHFIDSTSKFNSPINIIMEPMDLNVVANNSQASNFMIPSIVISPSNPLDGNETEFKYYNGKFHYSEKEFDSESDDASDIIVVPATHTGRRFTILSLNEAKMSMQTDMPSVSPDEPITVMRIFKDLITALNPIEDDFGESKWYSKILQAMKFPLIVVLRLTVPQAIVWCKTLSLIHCLTMPITVLFSFSLLTINVIDADPGLWIYSFIPSIVMFLLVLFFTSYNIEPSYHKNISGYFGFLISVSWIYLISSEVVNVISMISVISRISHEILGLTVMAWCNSIGDLVADISVAKQGFPQMAASAAIGGPLFNLLVGFGAAFFIATLQGKHVDTICKFVFDLQDYGYK</sequence>
<evidence type="ECO:0000256" key="5">
    <source>
        <dbReference type="ARBA" id="ARBA00022692"/>
    </source>
</evidence>
<keyword evidence="6 9" id="KW-1133">Transmembrane helix</keyword>
<evidence type="ECO:0000256" key="3">
    <source>
        <dbReference type="ARBA" id="ARBA00022449"/>
    </source>
</evidence>
<reference evidence="12" key="1">
    <citation type="submission" date="2022-11" db="UniProtKB">
        <authorList>
            <consortium name="WormBaseParasite"/>
        </authorList>
    </citation>
    <scope>IDENTIFICATION</scope>
</reference>
<proteinExistence type="predicted"/>
<keyword evidence="2" id="KW-0813">Transport</keyword>
<evidence type="ECO:0000256" key="4">
    <source>
        <dbReference type="ARBA" id="ARBA00022568"/>
    </source>
</evidence>
<organism evidence="11 12">
    <name type="scientific">Panagrolaimus superbus</name>
    <dbReference type="NCBI Taxonomy" id="310955"/>
    <lineage>
        <taxon>Eukaryota</taxon>
        <taxon>Metazoa</taxon>
        <taxon>Ecdysozoa</taxon>
        <taxon>Nematoda</taxon>
        <taxon>Chromadorea</taxon>
        <taxon>Rhabditida</taxon>
        <taxon>Tylenchina</taxon>
        <taxon>Panagrolaimomorpha</taxon>
        <taxon>Panagrolaimoidea</taxon>
        <taxon>Panagrolaimidae</taxon>
        <taxon>Panagrolaimus</taxon>
    </lineage>
</organism>
<keyword evidence="5 9" id="KW-0812">Transmembrane</keyword>
<dbReference type="InterPro" id="IPR051359">
    <property type="entry name" value="CaCA_antiporter"/>
</dbReference>
<evidence type="ECO:0000256" key="9">
    <source>
        <dbReference type="SAM" id="Phobius"/>
    </source>
</evidence>
<keyword evidence="4" id="KW-0406">Ion transport</keyword>
<dbReference type="Gene3D" id="1.20.1420.30">
    <property type="entry name" value="NCX, central ion-binding region"/>
    <property type="match status" value="2"/>
</dbReference>
<feature type="transmembrane region" description="Helical" evidence="9">
    <location>
        <begin position="356"/>
        <end position="378"/>
    </location>
</feature>
<keyword evidence="4" id="KW-0106">Calcium</keyword>
<dbReference type="Proteomes" id="UP000887577">
    <property type="component" value="Unplaced"/>
</dbReference>
<evidence type="ECO:0000313" key="11">
    <source>
        <dbReference type="Proteomes" id="UP000887577"/>
    </source>
</evidence>
<keyword evidence="11" id="KW-1185">Reference proteome</keyword>
<evidence type="ECO:0000259" key="10">
    <source>
        <dbReference type="Pfam" id="PF01699"/>
    </source>
</evidence>
<feature type="domain" description="Sodium/calcium exchanger membrane region" evidence="10">
    <location>
        <begin position="4"/>
        <end position="111"/>
    </location>
</feature>
<feature type="region of interest" description="Disordered" evidence="8">
    <location>
        <begin position="146"/>
        <end position="181"/>
    </location>
</feature>
<dbReference type="GO" id="GO:0005432">
    <property type="term" value="F:calcium:sodium antiporter activity"/>
    <property type="evidence" value="ECO:0007669"/>
    <property type="project" value="TreeGrafter"/>
</dbReference>
<keyword evidence="7 9" id="KW-0472">Membrane</keyword>
<evidence type="ECO:0000256" key="7">
    <source>
        <dbReference type="ARBA" id="ARBA00023136"/>
    </source>
</evidence>
<feature type="transmembrane region" description="Helical" evidence="9">
    <location>
        <begin position="384"/>
        <end position="403"/>
    </location>
</feature>